<proteinExistence type="predicted"/>
<comment type="caution">
    <text evidence="1">The sequence shown here is derived from an EMBL/GenBank/DDBJ whole genome shotgun (WGS) entry which is preliminary data.</text>
</comment>
<accession>A0A0F3GSV1</accession>
<organism evidence="1 2">
    <name type="scientific">Candidatus Magnetobacterium bavaricum</name>
    <dbReference type="NCBI Taxonomy" id="29290"/>
    <lineage>
        <taxon>Bacteria</taxon>
        <taxon>Pseudomonadati</taxon>
        <taxon>Nitrospirota</taxon>
        <taxon>Thermodesulfovibrionia</taxon>
        <taxon>Thermodesulfovibrionales</taxon>
        <taxon>Candidatus Magnetobacteriaceae</taxon>
        <taxon>Candidatus Magnetobacterium</taxon>
    </lineage>
</organism>
<sequence length="90" mass="10833">MSEATVGGYLIWQLYPKYRIYMDLDMTSYFSDEDFYWADNVFFNPEVLRKFMAAYRPSFFIVPLHNKLFAQTLRAWPSYKAVFFDDVAVR</sequence>
<dbReference type="EMBL" id="LACI01001226">
    <property type="protein sequence ID" value="KJU84921.1"/>
    <property type="molecule type" value="Genomic_DNA"/>
</dbReference>
<evidence type="ECO:0000313" key="1">
    <source>
        <dbReference type="EMBL" id="KJU84921.1"/>
    </source>
</evidence>
<feature type="non-terminal residue" evidence="1">
    <location>
        <position position="90"/>
    </location>
</feature>
<dbReference type="Proteomes" id="UP000033423">
    <property type="component" value="Unassembled WGS sequence"/>
</dbReference>
<dbReference type="AlphaFoldDB" id="A0A0F3GSV1"/>
<name>A0A0F3GSV1_9BACT</name>
<reference evidence="1 2" key="1">
    <citation type="submission" date="2015-02" db="EMBL/GenBank/DDBJ databases">
        <title>Single-cell genomics of uncultivated deep-branching MTB reveals a conserved set of magnetosome genes.</title>
        <authorList>
            <person name="Kolinko S."/>
            <person name="Richter M."/>
            <person name="Glockner F.O."/>
            <person name="Brachmann A."/>
            <person name="Schuler D."/>
        </authorList>
    </citation>
    <scope>NUCLEOTIDE SEQUENCE [LARGE SCALE GENOMIC DNA]</scope>
    <source>
        <strain evidence="1">TM-1</strain>
    </source>
</reference>
<gene>
    <name evidence="1" type="ORF">MBAV_002885</name>
</gene>
<protein>
    <submittedName>
        <fullName evidence="1">Uncharacterized protein</fullName>
    </submittedName>
</protein>
<evidence type="ECO:0000313" key="2">
    <source>
        <dbReference type="Proteomes" id="UP000033423"/>
    </source>
</evidence>
<keyword evidence="2" id="KW-1185">Reference proteome</keyword>